<keyword evidence="7 8" id="KW-0472">Membrane</keyword>
<keyword evidence="5 8" id="KW-0812">Transmembrane</keyword>
<dbReference type="GO" id="GO:0005886">
    <property type="term" value="C:plasma membrane"/>
    <property type="evidence" value="ECO:0007669"/>
    <property type="project" value="UniProtKB-SubCell"/>
</dbReference>
<feature type="transmembrane region" description="Helical" evidence="8">
    <location>
        <begin position="230"/>
        <end position="251"/>
    </location>
</feature>
<feature type="transmembrane region" description="Helical" evidence="8">
    <location>
        <begin position="167"/>
        <end position="191"/>
    </location>
</feature>
<dbReference type="PANTHER" id="PTHR30269:SF37">
    <property type="entry name" value="MEMBRANE TRANSPORTER PROTEIN"/>
    <property type="match status" value="1"/>
</dbReference>
<evidence type="ECO:0000256" key="4">
    <source>
        <dbReference type="ARBA" id="ARBA00022475"/>
    </source>
</evidence>
<comment type="caution">
    <text evidence="9">The sequence shown here is derived from an EMBL/GenBank/DDBJ whole genome shotgun (WGS) entry which is preliminary data.</text>
</comment>
<dbReference type="Pfam" id="PF01925">
    <property type="entry name" value="TauE"/>
    <property type="match status" value="1"/>
</dbReference>
<feature type="transmembrane region" description="Helical" evidence="8">
    <location>
        <begin position="198"/>
        <end position="218"/>
    </location>
</feature>
<evidence type="ECO:0000256" key="8">
    <source>
        <dbReference type="RuleBase" id="RU363041"/>
    </source>
</evidence>
<proteinExistence type="inferred from homology"/>
<keyword evidence="4 8" id="KW-1003">Cell membrane</keyword>
<feature type="transmembrane region" description="Helical" evidence="8">
    <location>
        <begin position="45"/>
        <end position="64"/>
    </location>
</feature>
<feature type="transmembrane region" description="Helical" evidence="8">
    <location>
        <begin position="128"/>
        <end position="147"/>
    </location>
</feature>
<evidence type="ECO:0000313" key="10">
    <source>
        <dbReference type="Proteomes" id="UP000295122"/>
    </source>
</evidence>
<dbReference type="InterPro" id="IPR052017">
    <property type="entry name" value="TSUP"/>
</dbReference>
<dbReference type="InterPro" id="IPR002781">
    <property type="entry name" value="TM_pro_TauE-like"/>
</dbReference>
<sequence length="253" mass="26412">MAFDAAFLAATIPAVILMGLAKGGFGGLGLLALPLMSLVMPPVQAAAIMLPLLIAQDVVSVWSFRREFDAWNLATLMPGALVGILAGYLLATMVSDAAVSLVIGLISLGFAIRRLTAGNKPKGPATKATVLGGTIWGAISGFTSMIAHAGGPPFQIYTMPQRLPPPVFVGTGALFFAAVNLAKLPAFIALGEMSSANLAIAAGLLPLAILATFAGIWLVRRIPPERFYTIIYWLLVAIGLKLIVDGSRVIWST</sequence>
<evidence type="ECO:0000256" key="2">
    <source>
        <dbReference type="ARBA" id="ARBA00009142"/>
    </source>
</evidence>
<dbReference type="Proteomes" id="UP000295122">
    <property type="component" value="Unassembled WGS sequence"/>
</dbReference>
<dbReference type="EMBL" id="SNZR01000011">
    <property type="protein sequence ID" value="TDR93852.1"/>
    <property type="molecule type" value="Genomic_DNA"/>
</dbReference>
<protein>
    <recommendedName>
        <fullName evidence="8">Probable membrane transporter protein</fullName>
    </recommendedName>
</protein>
<evidence type="ECO:0000256" key="5">
    <source>
        <dbReference type="ARBA" id="ARBA00022692"/>
    </source>
</evidence>
<dbReference type="PANTHER" id="PTHR30269">
    <property type="entry name" value="TRANSMEMBRANE PROTEIN YFCA"/>
    <property type="match status" value="1"/>
</dbReference>
<comment type="similarity">
    <text evidence="2 8">Belongs to the 4-toluene sulfonate uptake permease (TSUP) (TC 2.A.102) family.</text>
</comment>
<keyword evidence="6 8" id="KW-1133">Transmembrane helix</keyword>
<accession>A0A4R7C7A0</accession>
<evidence type="ECO:0000256" key="1">
    <source>
        <dbReference type="ARBA" id="ARBA00004651"/>
    </source>
</evidence>
<evidence type="ECO:0000256" key="6">
    <source>
        <dbReference type="ARBA" id="ARBA00022989"/>
    </source>
</evidence>
<dbReference type="AlphaFoldDB" id="A0A4R7C7A0"/>
<dbReference type="OrthoDB" id="7028171at2"/>
<keyword evidence="10" id="KW-1185">Reference proteome</keyword>
<reference evidence="9 10" key="1">
    <citation type="submission" date="2019-03" db="EMBL/GenBank/DDBJ databases">
        <title>Genomic Encyclopedia of Type Strains, Phase IV (KMG-IV): sequencing the most valuable type-strain genomes for metagenomic binning, comparative biology and taxonomic classification.</title>
        <authorList>
            <person name="Goeker M."/>
        </authorList>
    </citation>
    <scope>NUCLEOTIDE SEQUENCE [LARGE SCALE GENOMIC DNA]</scope>
    <source>
        <strain evidence="9 10">DSM 25903</strain>
    </source>
</reference>
<gene>
    <name evidence="9" type="ORF">EV668_1121</name>
</gene>
<feature type="transmembrane region" description="Helical" evidence="8">
    <location>
        <begin position="71"/>
        <end position="91"/>
    </location>
</feature>
<evidence type="ECO:0000313" key="9">
    <source>
        <dbReference type="EMBL" id="TDR93852.1"/>
    </source>
</evidence>
<organism evidence="9 10">
    <name type="scientific">Enterovirga rhinocerotis</name>
    <dbReference type="NCBI Taxonomy" id="1339210"/>
    <lineage>
        <taxon>Bacteria</taxon>
        <taxon>Pseudomonadati</taxon>
        <taxon>Pseudomonadota</taxon>
        <taxon>Alphaproteobacteria</taxon>
        <taxon>Hyphomicrobiales</taxon>
        <taxon>Methylobacteriaceae</taxon>
        <taxon>Enterovirga</taxon>
    </lineage>
</organism>
<feature type="transmembrane region" description="Helical" evidence="8">
    <location>
        <begin position="97"/>
        <end position="116"/>
    </location>
</feature>
<evidence type="ECO:0000256" key="3">
    <source>
        <dbReference type="ARBA" id="ARBA00022448"/>
    </source>
</evidence>
<evidence type="ECO:0000256" key="7">
    <source>
        <dbReference type="ARBA" id="ARBA00023136"/>
    </source>
</evidence>
<comment type="subcellular location">
    <subcellularLocation>
        <location evidence="1 8">Cell membrane</location>
        <topology evidence="1 8">Multi-pass membrane protein</topology>
    </subcellularLocation>
</comment>
<name>A0A4R7C7A0_9HYPH</name>
<keyword evidence="3" id="KW-0813">Transport</keyword>
<dbReference type="RefSeq" id="WP_133768816.1">
    <property type="nucleotide sequence ID" value="NZ_SNZR01000011.1"/>
</dbReference>